<evidence type="ECO:0000313" key="2">
    <source>
        <dbReference type="Proteomes" id="UP000789366"/>
    </source>
</evidence>
<accession>A0ACA9LLW4</accession>
<sequence>MQLQFKGWETALDPENFTLLSILKFRQTRDDFSFNKSVEHTLISKFVSYVAETADKKWWKVASALNNDGGIFKGRSWALSKQPPKRPGNASAQWEDVKLFWNKIEFEKAEINTQLLEKKLDKIETKQQLQATKNASNQINVIQNRFINKSKKREHDLQHQTRSGRVTIPDYNEETDEASSSDVSIPELSSQENKPETMYATIEKGLDINSQENSKKKIIRDDVITDILGNTIDYSDAKDIFSIYKEQYPDGDLIDLRLNSPFLKKLPEPTARSYLMEMDTVTESLVPKIVHDFLVKFFSKNLSAKEWHCEIDDLKSPEPNDPVMTAVVRAIRRTLPQFIKAFSLEDQNPLLNISTIEGVYLNSFVHPCFDAFLWYIANVNYEYGEITSKSHVNRNRADGAGFMADADKYQLVYMEGSRPVARDDKEINDLEKITSNSKKMFAEIVKGIVKNRRRLPSTLRVFGGQSFRRRIHLFYIDYRGTYRLNEVDNANLPRKFSEMKDFIYFYECVLKWALLVRNVTESFDLARTEPRPSRLSFANALFQLDE</sequence>
<protein>
    <submittedName>
        <fullName evidence="1">17144_t:CDS:1</fullName>
    </submittedName>
</protein>
<name>A0ACA9LLW4_9GLOM</name>
<dbReference type="Proteomes" id="UP000789366">
    <property type="component" value="Unassembled WGS sequence"/>
</dbReference>
<dbReference type="EMBL" id="CAJVPW010004325">
    <property type="protein sequence ID" value="CAG8538720.1"/>
    <property type="molecule type" value="Genomic_DNA"/>
</dbReference>
<organism evidence="1 2">
    <name type="scientific">Cetraspora pellucida</name>
    <dbReference type="NCBI Taxonomy" id="1433469"/>
    <lineage>
        <taxon>Eukaryota</taxon>
        <taxon>Fungi</taxon>
        <taxon>Fungi incertae sedis</taxon>
        <taxon>Mucoromycota</taxon>
        <taxon>Glomeromycotina</taxon>
        <taxon>Glomeromycetes</taxon>
        <taxon>Diversisporales</taxon>
        <taxon>Gigasporaceae</taxon>
        <taxon>Cetraspora</taxon>
    </lineage>
</organism>
<gene>
    <name evidence="1" type="ORF">SPELUC_LOCUS4702</name>
</gene>
<keyword evidence="2" id="KW-1185">Reference proteome</keyword>
<evidence type="ECO:0000313" key="1">
    <source>
        <dbReference type="EMBL" id="CAG8538720.1"/>
    </source>
</evidence>
<comment type="caution">
    <text evidence="1">The sequence shown here is derived from an EMBL/GenBank/DDBJ whole genome shotgun (WGS) entry which is preliminary data.</text>
</comment>
<proteinExistence type="predicted"/>
<reference evidence="1" key="1">
    <citation type="submission" date="2021-06" db="EMBL/GenBank/DDBJ databases">
        <authorList>
            <person name="Kallberg Y."/>
            <person name="Tangrot J."/>
            <person name="Rosling A."/>
        </authorList>
    </citation>
    <scope>NUCLEOTIDE SEQUENCE</scope>
    <source>
        <strain evidence="1">28 12/20/2015</strain>
    </source>
</reference>